<feature type="region of interest" description="Disordered" evidence="4">
    <location>
        <begin position="175"/>
        <end position="241"/>
    </location>
</feature>
<evidence type="ECO:0000256" key="3">
    <source>
        <dbReference type="PROSITE-ProRule" id="PRU00339"/>
    </source>
</evidence>
<reference evidence="5 6" key="1">
    <citation type="journal article" date="2021" name="MBio">
        <title>A New Model Trypanosomatid, Novymonas esmeraldas: Genomic Perception of Its 'Candidatus Pandoraea novymonadis' Endosymbiont.</title>
        <authorList>
            <person name="Zakharova A."/>
            <person name="Saura A."/>
            <person name="Butenko A."/>
            <person name="Podesvova L."/>
            <person name="Warmusova S."/>
            <person name="Kostygov A.Y."/>
            <person name="Nenarokova A."/>
            <person name="Lukes J."/>
            <person name="Opperdoes F.R."/>
            <person name="Yurchenko V."/>
        </authorList>
    </citation>
    <scope>NUCLEOTIDE SEQUENCE [LARGE SCALE GENOMIC DNA]</scope>
    <source>
        <strain evidence="5 6">E262AT.01</strain>
    </source>
</reference>
<dbReference type="SMART" id="SM00028">
    <property type="entry name" value="TPR"/>
    <property type="match status" value="2"/>
</dbReference>
<keyword evidence="6" id="KW-1185">Reference proteome</keyword>
<protein>
    <submittedName>
        <fullName evidence="5">TPR repeat/Tetratricopeptide repeat</fullName>
    </submittedName>
</protein>
<dbReference type="EMBL" id="JAECZO010000002">
    <property type="protein sequence ID" value="KAK7199923.1"/>
    <property type="molecule type" value="Genomic_DNA"/>
</dbReference>
<evidence type="ECO:0000256" key="1">
    <source>
        <dbReference type="ARBA" id="ARBA00022737"/>
    </source>
</evidence>
<dbReference type="SUPFAM" id="SSF48452">
    <property type="entry name" value="TPR-like"/>
    <property type="match status" value="1"/>
</dbReference>
<dbReference type="Gene3D" id="1.25.40.10">
    <property type="entry name" value="Tetratricopeptide repeat domain"/>
    <property type="match status" value="1"/>
</dbReference>
<keyword evidence="1" id="KW-0677">Repeat</keyword>
<dbReference type="Proteomes" id="UP001430356">
    <property type="component" value="Unassembled WGS sequence"/>
</dbReference>
<dbReference type="InterPro" id="IPR019734">
    <property type="entry name" value="TPR_rpt"/>
</dbReference>
<evidence type="ECO:0000313" key="5">
    <source>
        <dbReference type="EMBL" id="KAK7199923.1"/>
    </source>
</evidence>
<dbReference type="AlphaFoldDB" id="A0AAW0F459"/>
<dbReference type="GO" id="GO:0051879">
    <property type="term" value="F:Hsp90 protein binding"/>
    <property type="evidence" value="ECO:0007669"/>
    <property type="project" value="TreeGrafter"/>
</dbReference>
<organism evidence="5 6">
    <name type="scientific">Novymonas esmeraldas</name>
    <dbReference type="NCBI Taxonomy" id="1808958"/>
    <lineage>
        <taxon>Eukaryota</taxon>
        <taxon>Discoba</taxon>
        <taxon>Euglenozoa</taxon>
        <taxon>Kinetoplastea</taxon>
        <taxon>Metakinetoplastina</taxon>
        <taxon>Trypanosomatida</taxon>
        <taxon>Trypanosomatidae</taxon>
        <taxon>Novymonas</taxon>
    </lineage>
</organism>
<keyword evidence="2 3" id="KW-0802">TPR repeat</keyword>
<evidence type="ECO:0000256" key="2">
    <source>
        <dbReference type="ARBA" id="ARBA00022803"/>
    </source>
</evidence>
<evidence type="ECO:0000313" key="6">
    <source>
        <dbReference type="Proteomes" id="UP001430356"/>
    </source>
</evidence>
<dbReference type="PANTHER" id="PTHR22904:SF513">
    <property type="match status" value="1"/>
</dbReference>
<evidence type="ECO:0000256" key="4">
    <source>
        <dbReference type="SAM" id="MobiDB-lite"/>
    </source>
</evidence>
<name>A0AAW0F459_9TRYP</name>
<gene>
    <name evidence="5" type="ORF">NESM_000040500</name>
</gene>
<dbReference type="PROSITE" id="PS50005">
    <property type="entry name" value="TPR"/>
    <property type="match status" value="1"/>
</dbReference>
<proteinExistence type="predicted"/>
<dbReference type="PANTHER" id="PTHR22904">
    <property type="entry name" value="TPR REPEAT CONTAINING PROTEIN"/>
    <property type="match status" value="1"/>
</dbReference>
<feature type="compositionally biased region" description="Basic and acidic residues" evidence="4">
    <location>
        <begin position="212"/>
        <end position="228"/>
    </location>
</feature>
<feature type="repeat" description="TPR" evidence="3">
    <location>
        <begin position="114"/>
        <end position="147"/>
    </location>
</feature>
<comment type="caution">
    <text evidence="5">The sequence shown here is derived from an EMBL/GenBank/DDBJ whole genome shotgun (WGS) entry which is preliminary data.</text>
</comment>
<sequence>MSARPAKEPPLSADLKARLDALTAVRWDAASAAAAAQLSQLRLDWKELGNACYGAGSFLVAIRCYTRLLELPGGDTATIRSNRSAAYVQSSMLAGPALALKDAERAVELEPQWFKAHLRVGDAQRRRGHFPEADAAYRAALALQPDCAAAQAALRAMQAEAEDLPAAAATFPQTRYQARRPSHDASPSPPTTLPHAASPRGEEALEMTPEQLVRRWKEDTSTRDDRTGCRPRKASLSHADRERGAAVKEALLARFRAKVESNDALSDTLRVRREEALLQGDSVDYRDADRLRRTYAHATNGIGLGITSDSYKEFTGRVDHRTW</sequence>
<dbReference type="InterPro" id="IPR011990">
    <property type="entry name" value="TPR-like_helical_dom_sf"/>
</dbReference>
<accession>A0AAW0F459</accession>